<reference evidence="2" key="1">
    <citation type="submission" date="2019-08" db="EMBL/GenBank/DDBJ databases">
        <authorList>
            <person name="Kucharzyk K."/>
            <person name="Murdoch R.W."/>
            <person name="Higgins S."/>
            <person name="Loffler F."/>
        </authorList>
    </citation>
    <scope>NUCLEOTIDE SEQUENCE</scope>
</reference>
<sequence length="374" mass="42378">MHRKTDPEALELQLEQGKDTVNSNGEFVWTRFSDFSILPEGTRDISPVFGESRFVRRTKDNDSLFGSMEEKKVYGFSNPVIAPRGEKGAYELPREELAVFLDEARNCEHGKDILSIVRKWGPLGRSTSEWKPSFSLVRCDTPAEWVAFIAHVKTFFNLIDGEKVSKFVSAGTRGFEIRCQVLDGAQRIFLIPPTVAADETGAARHGLALILKRAMAKASFGKRYIVLPTGQIIEKAIPADLYSFAWLMLEQTALNKTEFQAELRLRKCDVCGDWDLEESNLCSDSKRRMRKRQGQGEDAWYHDACNRRANRRKELERKAKSQGKTPFPRPGARKDKTVISSAAFLEQMKPGSEDSTQKEIPSAQKNRSRKRPGQ</sequence>
<comment type="caution">
    <text evidence="2">The sequence shown here is derived from an EMBL/GenBank/DDBJ whole genome shotgun (WGS) entry which is preliminary data.</text>
</comment>
<organism evidence="2">
    <name type="scientific">bioreactor metagenome</name>
    <dbReference type="NCBI Taxonomy" id="1076179"/>
    <lineage>
        <taxon>unclassified sequences</taxon>
        <taxon>metagenomes</taxon>
        <taxon>ecological metagenomes</taxon>
    </lineage>
</organism>
<dbReference type="AlphaFoldDB" id="A0A644X765"/>
<feature type="region of interest" description="Disordered" evidence="1">
    <location>
        <begin position="311"/>
        <end position="374"/>
    </location>
</feature>
<accession>A0A644X765</accession>
<proteinExistence type="predicted"/>
<gene>
    <name evidence="2" type="ORF">SDC9_58260</name>
</gene>
<protein>
    <submittedName>
        <fullName evidence="2">Uncharacterized protein</fullName>
    </submittedName>
</protein>
<name>A0A644X765_9ZZZZ</name>
<dbReference type="EMBL" id="VSSQ01001895">
    <property type="protein sequence ID" value="MPM11909.1"/>
    <property type="molecule type" value="Genomic_DNA"/>
</dbReference>
<evidence type="ECO:0000313" key="2">
    <source>
        <dbReference type="EMBL" id="MPM11909.1"/>
    </source>
</evidence>
<evidence type="ECO:0000256" key="1">
    <source>
        <dbReference type="SAM" id="MobiDB-lite"/>
    </source>
</evidence>